<dbReference type="InterPro" id="IPR050327">
    <property type="entry name" value="Proton-linked_MCT"/>
</dbReference>
<evidence type="ECO:0000256" key="4">
    <source>
        <dbReference type="SAM" id="Phobius"/>
    </source>
</evidence>
<proteinExistence type="inferred from homology"/>
<feature type="transmembrane region" description="Helical" evidence="4">
    <location>
        <begin position="469"/>
        <end position="490"/>
    </location>
</feature>
<dbReference type="GO" id="GO:0022857">
    <property type="term" value="F:transmembrane transporter activity"/>
    <property type="evidence" value="ECO:0007669"/>
    <property type="project" value="InterPro"/>
</dbReference>
<feature type="transmembrane region" description="Helical" evidence="4">
    <location>
        <begin position="141"/>
        <end position="164"/>
    </location>
</feature>
<dbReference type="Proteomes" id="UP000799778">
    <property type="component" value="Unassembled WGS sequence"/>
</dbReference>
<dbReference type="PANTHER" id="PTHR11360">
    <property type="entry name" value="MONOCARBOXYLATE TRANSPORTER"/>
    <property type="match status" value="1"/>
</dbReference>
<evidence type="ECO:0000259" key="5">
    <source>
        <dbReference type="PROSITE" id="PS50850"/>
    </source>
</evidence>
<feature type="transmembrane region" description="Helical" evidence="4">
    <location>
        <begin position="260"/>
        <end position="282"/>
    </location>
</feature>
<gene>
    <name evidence="6" type="ORF">BU24DRAFT_432282</name>
</gene>
<evidence type="ECO:0000256" key="1">
    <source>
        <dbReference type="ARBA" id="ARBA00004141"/>
    </source>
</evidence>
<evidence type="ECO:0000313" key="6">
    <source>
        <dbReference type="EMBL" id="KAF2017620.1"/>
    </source>
</evidence>
<feature type="transmembrane region" description="Helical" evidence="4">
    <location>
        <begin position="193"/>
        <end position="216"/>
    </location>
</feature>
<dbReference type="CDD" id="cd17352">
    <property type="entry name" value="MFS_MCT_SLC16"/>
    <property type="match status" value="1"/>
</dbReference>
<organism evidence="6 7">
    <name type="scientific">Aaosphaeria arxii CBS 175.79</name>
    <dbReference type="NCBI Taxonomy" id="1450172"/>
    <lineage>
        <taxon>Eukaryota</taxon>
        <taxon>Fungi</taxon>
        <taxon>Dikarya</taxon>
        <taxon>Ascomycota</taxon>
        <taxon>Pezizomycotina</taxon>
        <taxon>Dothideomycetes</taxon>
        <taxon>Pleosporomycetidae</taxon>
        <taxon>Pleosporales</taxon>
        <taxon>Pleosporales incertae sedis</taxon>
        <taxon>Aaosphaeria</taxon>
    </lineage>
</organism>
<dbReference type="SUPFAM" id="SSF103473">
    <property type="entry name" value="MFS general substrate transporter"/>
    <property type="match status" value="1"/>
</dbReference>
<keyword evidence="4" id="KW-1133">Transmembrane helix</keyword>
<keyword evidence="4" id="KW-0472">Membrane</keyword>
<feature type="transmembrane region" description="Helical" evidence="4">
    <location>
        <begin position="370"/>
        <end position="392"/>
    </location>
</feature>
<evidence type="ECO:0000313" key="7">
    <source>
        <dbReference type="Proteomes" id="UP000799778"/>
    </source>
</evidence>
<feature type="region of interest" description="Disordered" evidence="3">
    <location>
        <begin position="33"/>
        <end position="57"/>
    </location>
</feature>
<name>A0A6A5XYA0_9PLEO</name>
<dbReference type="GeneID" id="54287311"/>
<dbReference type="OrthoDB" id="410267at2759"/>
<sequence>MREEHKGSTPGLIVERNQLTKVNTFPSVEFTIPPSDPPTERVISKCHSHQTPTADALAQTEKSDALEGGQHPSAALRDEEALSVTTTNQGEVSYPEGGLEAWLVVLGSFLGAFIAFGMMNTIGIFHSYLGENQLKDYSESTVGWIFSVFVFLSFFCGIQIGPIFDAHGPKLLVATGSALMVATSFLLGVCTQYWHFLIVFGILGGTGASLIFTPAFGAIGHFFLEKRANATGIAAAGGSLGGIIFPLMLQDLLPRVGFAWSTRIMGFIFLFCGIIAVSLVKSRLPPKRGQSVMPDLLILRHRGYLLLTLGTYFMEWALFVPITYLTTFATSTGTLSSSFSYQLIAIFNAGSCLGRWAPGYLADRLGRFNSMIATLALCAATSVTLWLPTAVLTPTPENAPTIKALIIVFAVTFGFASGSNISLTPVCVGQLCETNQYGRYYATCYTIVSFGTLTGIPIAGALIQAAGGSYWGVVVWTFVCYLVSLGCFLWSRACQVGWKLGEKY</sequence>
<feature type="transmembrane region" description="Helical" evidence="4">
    <location>
        <begin position="303"/>
        <end position="327"/>
    </location>
</feature>
<dbReference type="EMBL" id="ML978068">
    <property type="protein sequence ID" value="KAF2017620.1"/>
    <property type="molecule type" value="Genomic_DNA"/>
</dbReference>
<dbReference type="InterPro" id="IPR036259">
    <property type="entry name" value="MFS_trans_sf"/>
</dbReference>
<reference evidence="6" key="1">
    <citation type="journal article" date="2020" name="Stud. Mycol.">
        <title>101 Dothideomycetes genomes: a test case for predicting lifestyles and emergence of pathogens.</title>
        <authorList>
            <person name="Haridas S."/>
            <person name="Albert R."/>
            <person name="Binder M."/>
            <person name="Bloem J."/>
            <person name="Labutti K."/>
            <person name="Salamov A."/>
            <person name="Andreopoulos B."/>
            <person name="Baker S."/>
            <person name="Barry K."/>
            <person name="Bills G."/>
            <person name="Bluhm B."/>
            <person name="Cannon C."/>
            <person name="Castanera R."/>
            <person name="Culley D."/>
            <person name="Daum C."/>
            <person name="Ezra D."/>
            <person name="Gonzalez J."/>
            <person name="Henrissat B."/>
            <person name="Kuo A."/>
            <person name="Liang C."/>
            <person name="Lipzen A."/>
            <person name="Lutzoni F."/>
            <person name="Magnuson J."/>
            <person name="Mondo S."/>
            <person name="Nolan M."/>
            <person name="Ohm R."/>
            <person name="Pangilinan J."/>
            <person name="Park H.-J."/>
            <person name="Ramirez L."/>
            <person name="Alfaro M."/>
            <person name="Sun H."/>
            <person name="Tritt A."/>
            <person name="Yoshinaga Y."/>
            <person name="Zwiers L.-H."/>
            <person name="Turgeon B."/>
            <person name="Goodwin S."/>
            <person name="Spatafora J."/>
            <person name="Crous P."/>
            <person name="Grigoriev I."/>
        </authorList>
    </citation>
    <scope>NUCLEOTIDE SEQUENCE</scope>
    <source>
        <strain evidence="6">CBS 175.79</strain>
    </source>
</reference>
<feature type="transmembrane region" description="Helical" evidence="4">
    <location>
        <begin position="228"/>
        <end position="248"/>
    </location>
</feature>
<evidence type="ECO:0000256" key="2">
    <source>
        <dbReference type="ARBA" id="ARBA00006727"/>
    </source>
</evidence>
<accession>A0A6A5XYA0</accession>
<comment type="similarity">
    <text evidence="2">Belongs to the major facilitator superfamily. Monocarboxylate porter (TC 2.A.1.13) family.</text>
</comment>
<keyword evidence="7" id="KW-1185">Reference proteome</keyword>
<feature type="transmembrane region" description="Helical" evidence="4">
    <location>
        <begin position="404"/>
        <end position="428"/>
    </location>
</feature>
<dbReference type="PROSITE" id="PS50850">
    <property type="entry name" value="MFS"/>
    <property type="match status" value="1"/>
</dbReference>
<dbReference type="AlphaFoldDB" id="A0A6A5XYA0"/>
<dbReference type="GO" id="GO:0016020">
    <property type="term" value="C:membrane"/>
    <property type="evidence" value="ECO:0007669"/>
    <property type="project" value="UniProtKB-SubCell"/>
</dbReference>
<protein>
    <submittedName>
        <fullName evidence="6">MFS general substrate transporter</fullName>
    </submittedName>
</protein>
<dbReference type="InterPro" id="IPR011701">
    <property type="entry name" value="MFS"/>
</dbReference>
<feature type="transmembrane region" description="Helical" evidence="4">
    <location>
        <begin position="440"/>
        <end position="463"/>
    </location>
</feature>
<dbReference type="InterPro" id="IPR020846">
    <property type="entry name" value="MFS_dom"/>
</dbReference>
<evidence type="ECO:0000256" key="3">
    <source>
        <dbReference type="SAM" id="MobiDB-lite"/>
    </source>
</evidence>
<dbReference type="PANTHER" id="PTHR11360:SF177">
    <property type="entry name" value="RIBOFLAVIN TRANSPORTER MCH5"/>
    <property type="match status" value="1"/>
</dbReference>
<feature type="transmembrane region" description="Helical" evidence="4">
    <location>
        <begin position="101"/>
        <end position="129"/>
    </location>
</feature>
<comment type="subcellular location">
    <subcellularLocation>
        <location evidence="1">Membrane</location>
        <topology evidence="1">Multi-pass membrane protein</topology>
    </subcellularLocation>
</comment>
<dbReference type="Pfam" id="PF07690">
    <property type="entry name" value="MFS_1"/>
    <property type="match status" value="1"/>
</dbReference>
<dbReference type="Gene3D" id="1.20.1250.20">
    <property type="entry name" value="MFS general substrate transporter like domains"/>
    <property type="match status" value="2"/>
</dbReference>
<keyword evidence="4" id="KW-0812">Transmembrane</keyword>
<feature type="transmembrane region" description="Helical" evidence="4">
    <location>
        <begin position="339"/>
        <end position="358"/>
    </location>
</feature>
<feature type="domain" description="Major facilitator superfamily (MFS) profile" evidence="5">
    <location>
        <begin position="100"/>
        <end position="495"/>
    </location>
</feature>
<dbReference type="RefSeq" id="XP_033385959.1">
    <property type="nucleotide sequence ID" value="XM_033529914.1"/>
</dbReference>
<feature type="transmembrane region" description="Helical" evidence="4">
    <location>
        <begin position="171"/>
        <end position="187"/>
    </location>
</feature>